<name>A0A2H5FK44_9GAMM</name>
<accession>A0A2H5FK44</accession>
<evidence type="ECO:0000313" key="1">
    <source>
        <dbReference type="EMBL" id="AUH71928.1"/>
    </source>
</evidence>
<dbReference type="RefSeq" id="WP_101899589.1">
    <property type="nucleotide sequence ID" value="NZ_CP025491.2"/>
</dbReference>
<proteinExistence type="predicted"/>
<keyword evidence="2" id="KW-1185">Reference proteome</keyword>
<dbReference type="EMBL" id="CP025491">
    <property type="protein sequence ID" value="AUH71928.1"/>
    <property type="molecule type" value="Genomic_DNA"/>
</dbReference>
<dbReference type="AlphaFoldDB" id="A0A2H5FK44"/>
<sequence>MTNNSHFKKIPPIFISCCNQNPVTINLRKLINSHHANIQITTTQIAYLLALIEAETRTFDSINLDDHHLQVRVQELRDCLSIILEEKICQYLHCSSDDQSISQSFWIKKWNLKQDDNKAGTPEYLLSWSTTQKLLLQTRESVYINAEHLNTIIKIQKKKGETERKSKLERLNLMDELSANLSHYCTNLPVKLNLKKLPNKIWLKFLAGYLAISSKEYPLYGALDPSDNALINHIKHIHSNLLKNLSKKLGFSLTKLELMSSEQLQIAKNTGVIDIALIAHDPSVEVTNDLAFTLLKDQPEFNYLLNKVTEDSVPSQRNDIVSISLLTVIFPALKKDNYTVQKKIEFAKLCWEKLADALKEIGCTNVTVDFKGEQDLRTFTAKHEKFNIPATNFKAFRQRVKNLIPAYEKLS</sequence>
<dbReference type="Proteomes" id="UP000234343">
    <property type="component" value="Chromosome"/>
</dbReference>
<gene>
    <name evidence="1" type="ORF">CAB17_07495</name>
</gene>
<organism evidence="1 2">
    <name type="scientific">Legionella sainthelensi</name>
    <dbReference type="NCBI Taxonomy" id="28087"/>
    <lineage>
        <taxon>Bacteria</taxon>
        <taxon>Pseudomonadati</taxon>
        <taxon>Pseudomonadota</taxon>
        <taxon>Gammaproteobacteria</taxon>
        <taxon>Legionellales</taxon>
        <taxon>Legionellaceae</taxon>
        <taxon>Legionella</taxon>
    </lineage>
</organism>
<protein>
    <submittedName>
        <fullName evidence="1">Uncharacterized protein</fullName>
    </submittedName>
</protein>
<evidence type="ECO:0000313" key="2">
    <source>
        <dbReference type="Proteomes" id="UP000234343"/>
    </source>
</evidence>
<reference evidence="1 2" key="1">
    <citation type="submission" date="2017-12" db="EMBL/GenBank/DDBJ databases">
        <title>Legionella sainthelensi LA01-117, whole genome sequence of a clinical isolate from New Zealand.</title>
        <authorList>
            <person name="Cree S.L."/>
            <person name="Slow S."/>
            <person name="Kennedy M.A."/>
            <person name="Murdoch D.R."/>
            <person name="Biggs P.J."/>
            <person name="Anderson T."/>
        </authorList>
    </citation>
    <scope>NUCLEOTIDE SEQUENCE [LARGE SCALE GENOMIC DNA]</scope>
    <source>
        <strain evidence="1 2">LA01-117</strain>
    </source>
</reference>
<dbReference type="KEGG" id="lsh:CAB17_07495"/>